<reference evidence="2" key="1">
    <citation type="submission" date="2011-08" db="EMBL/GenBank/DDBJ databases">
        <authorList>
            <person name="Rombauts S."/>
        </authorList>
    </citation>
    <scope>NUCLEOTIDE SEQUENCE</scope>
    <source>
        <strain evidence="2">London</strain>
    </source>
</reference>
<proteinExistence type="predicted"/>
<dbReference type="KEGG" id="tut:107363565"/>
<organism evidence="1 2">
    <name type="scientific">Tetranychus urticae</name>
    <name type="common">Two-spotted spider mite</name>
    <dbReference type="NCBI Taxonomy" id="32264"/>
    <lineage>
        <taxon>Eukaryota</taxon>
        <taxon>Metazoa</taxon>
        <taxon>Ecdysozoa</taxon>
        <taxon>Arthropoda</taxon>
        <taxon>Chelicerata</taxon>
        <taxon>Arachnida</taxon>
        <taxon>Acari</taxon>
        <taxon>Acariformes</taxon>
        <taxon>Trombidiformes</taxon>
        <taxon>Prostigmata</taxon>
        <taxon>Eleutherengona</taxon>
        <taxon>Raphignathae</taxon>
        <taxon>Tetranychoidea</taxon>
        <taxon>Tetranychidae</taxon>
        <taxon>Tetranychus</taxon>
    </lineage>
</organism>
<keyword evidence="2" id="KW-1185">Reference proteome</keyword>
<accession>T1KG30</accession>
<dbReference type="HOGENOM" id="CLU_071407_2_0_1"/>
<name>T1KG30_TETUR</name>
<reference evidence="1" key="2">
    <citation type="submission" date="2015-06" db="UniProtKB">
        <authorList>
            <consortium name="EnsemblMetazoa"/>
        </authorList>
    </citation>
    <scope>IDENTIFICATION</scope>
</reference>
<dbReference type="Proteomes" id="UP000015104">
    <property type="component" value="Unassembled WGS sequence"/>
</dbReference>
<sequence length="221" mass="25803">MPPSDKVTIKVKILEEEYHEITIDWSDGQTALQRQQSVFRKLQSITGIPIEYSYFLIFAIPEERVGWSVFYNSDFKLKSHGTLTDDDRFNKEKVMSIIENGDEFIICSDLRCSDDKHLYCFYTLIHTDFLDETDCSEAICHHKESRAFTNRRAQLVADEALNGQLNCLLPNNRSGNEREWVNIYLRLNIYQFIVAVCKQHEPFRQENSGFMLEQGDSRARG</sequence>
<dbReference type="AlphaFoldDB" id="T1KG30"/>
<evidence type="ECO:0000313" key="1">
    <source>
        <dbReference type="EnsemblMetazoa" id="tetur10g05280.1"/>
    </source>
</evidence>
<gene>
    <name evidence="1" type="primary">107363565</name>
</gene>
<evidence type="ECO:0000313" key="2">
    <source>
        <dbReference type="Proteomes" id="UP000015104"/>
    </source>
</evidence>
<protein>
    <submittedName>
        <fullName evidence="1">Uncharacterized protein</fullName>
    </submittedName>
</protein>
<dbReference type="EnsemblMetazoa" id="tetur10g05280.1">
    <property type="protein sequence ID" value="tetur10g05280.1"/>
    <property type="gene ID" value="tetur10g05280"/>
</dbReference>
<dbReference type="EMBL" id="CAEY01000040">
    <property type="status" value="NOT_ANNOTATED_CDS"/>
    <property type="molecule type" value="Genomic_DNA"/>
</dbReference>